<comment type="caution">
    <text evidence="1">The sequence shown here is derived from an EMBL/GenBank/DDBJ whole genome shotgun (WGS) entry which is preliminary data.</text>
</comment>
<dbReference type="InterPro" id="IPR021373">
    <property type="entry name" value="DUF2993"/>
</dbReference>
<reference evidence="1 2" key="1">
    <citation type="submission" date="2018-05" db="EMBL/GenBank/DDBJ databases">
        <title>Genomic Encyclopedia of Type Strains, Phase IV (KMG-IV): sequencing the most valuable type-strain genomes for metagenomic binning, comparative biology and taxonomic classification.</title>
        <authorList>
            <person name="Goeker M."/>
        </authorList>
    </citation>
    <scope>NUCLEOTIDE SEQUENCE [LARGE SCALE GENOMIC DNA]</scope>
    <source>
        <strain evidence="1 2">DSM 44717</strain>
    </source>
</reference>
<sequence>MRAVLILLVVLVIALVVGDRVAVVMAQNEIGRQVAAEYELPQRPDVTIGGYPFLTQAVDGIYQDIDIRVGDWSGQDISVRDLDVALTDVTASLSDVLNRRGSNLVAATATATAVVPYDVVRTFAPSSVESISDSPEGLRVTGKFPVAGISVPATVFVTVTPVDGGIEVTPVSAQPAIGGPAIPLSLLRSTLTFVVPLRQLPFGARLTAIEPGADGLHATAVAHDVSLTDAP</sequence>
<dbReference type="EMBL" id="QGTL01000018">
    <property type="protein sequence ID" value="PWV67936.1"/>
    <property type="molecule type" value="Genomic_DNA"/>
</dbReference>
<name>A0A317N245_9NOCA</name>
<gene>
    <name evidence="1" type="ORF">DFR69_118110</name>
</gene>
<keyword evidence="2" id="KW-1185">Reference proteome</keyword>
<accession>A0A317N245</accession>
<protein>
    <recommendedName>
        <fullName evidence="3">DUF2993 family protein</fullName>
    </recommendedName>
</protein>
<dbReference type="Pfam" id="PF11209">
    <property type="entry name" value="LmeA"/>
    <property type="match status" value="1"/>
</dbReference>
<evidence type="ECO:0000313" key="1">
    <source>
        <dbReference type="EMBL" id="PWV67936.1"/>
    </source>
</evidence>
<dbReference type="RefSeq" id="WP_110041428.1">
    <property type="nucleotide sequence ID" value="NZ_JARWQX010000438.1"/>
</dbReference>
<organism evidence="1 2">
    <name type="scientific">Nocardia neocaledoniensis</name>
    <dbReference type="NCBI Taxonomy" id="236511"/>
    <lineage>
        <taxon>Bacteria</taxon>
        <taxon>Bacillati</taxon>
        <taxon>Actinomycetota</taxon>
        <taxon>Actinomycetes</taxon>
        <taxon>Mycobacteriales</taxon>
        <taxon>Nocardiaceae</taxon>
        <taxon>Nocardia</taxon>
    </lineage>
</organism>
<evidence type="ECO:0008006" key="3">
    <source>
        <dbReference type="Google" id="ProtNLM"/>
    </source>
</evidence>
<proteinExistence type="predicted"/>
<dbReference type="Proteomes" id="UP000246410">
    <property type="component" value="Unassembled WGS sequence"/>
</dbReference>
<dbReference type="AlphaFoldDB" id="A0A317N245"/>
<evidence type="ECO:0000313" key="2">
    <source>
        <dbReference type="Proteomes" id="UP000246410"/>
    </source>
</evidence>